<dbReference type="InterPro" id="IPR016181">
    <property type="entry name" value="Acyl_CoA_acyltransferase"/>
</dbReference>
<dbReference type="AlphaFoldDB" id="A0A2M9D5M6"/>
<dbReference type="SUPFAM" id="SSF55729">
    <property type="entry name" value="Acyl-CoA N-acyltransferases (Nat)"/>
    <property type="match status" value="1"/>
</dbReference>
<dbReference type="Gene3D" id="3.40.630.30">
    <property type="match status" value="1"/>
</dbReference>
<gene>
    <name evidence="3" type="ORF">CLV85_0166</name>
</gene>
<organism evidence="3 4">
    <name type="scientific">Salinibacterium amurskyense</name>
    <dbReference type="NCBI Taxonomy" id="205941"/>
    <lineage>
        <taxon>Bacteria</taxon>
        <taxon>Bacillati</taxon>
        <taxon>Actinomycetota</taxon>
        <taxon>Actinomycetes</taxon>
        <taxon>Micrococcales</taxon>
        <taxon>Microbacteriaceae</taxon>
        <taxon>Salinibacterium</taxon>
    </lineage>
</organism>
<dbReference type="OrthoDB" id="9132139at2"/>
<comment type="caution">
    <text evidence="3">The sequence shown here is derived from an EMBL/GenBank/DDBJ whole genome shotgun (WGS) entry which is preliminary data.</text>
</comment>
<evidence type="ECO:0000313" key="3">
    <source>
        <dbReference type="EMBL" id="PJJ80999.1"/>
    </source>
</evidence>
<name>A0A2M9D5M6_9MICO</name>
<dbReference type="InterPro" id="IPR051531">
    <property type="entry name" value="N-acetyltransferase"/>
</dbReference>
<feature type="region of interest" description="Disordered" evidence="1">
    <location>
        <begin position="96"/>
        <end position="119"/>
    </location>
</feature>
<dbReference type="PROSITE" id="PS51186">
    <property type="entry name" value="GNAT"/>
    <property type="match status" value="1"/>
</dbReference>
<dbReference type="GO" id="GO:0016747">
    <property type="term" value="F:acyltransferase activity, transferring groups other than amino-acyl groups"/>
    <property type="evidence" value="ECO:0007669"/>
    <property type="project" value="InterPro"/>
</dbReference>
<evidence type="ECO:0000256" key="1">
    <source>
        <dbReference type="SAM" id="MobiDB-lite"/>
    </source>
</evidence>
<evidence type="ECO:0000313" key="4">
    <source>
        <dbReference type="Proteomes" id="UP000231742"/>
    </source>
</evidence>
<dbReference type="CDD" id="cd04301">
    <property type="entry name" value="NAT_SF"/>
    <property type="match status" value="1"/>
</dbReference>
<proteinExistence type="predicted"/>
<dbReference type="InterPro" id="IPR000182">
    <property type="entry name" value="GNAT_dom"/>
</dbReference>
<dbReference type="EMBL" id="PGFH01000001">
    <property type="protein sequence ID" value="PJJ80999.1"/>
    <property type="molecule type" value="Genomic_DNA"/>
</dbReference>
<keyword evidence="4" id="KW-1185">Reference proteome</keyword>
<keyword evidence="3" id="KW-0808">Transferase</keyword>
<dbReference type="PANTHER" id="PTHR43792:SF1">
    <property type="entry name" value="N-ACETYLTRANSFERASE DOMAIN-CONTAINING PROTEIN"/>
    <property type="match status" value="1"/>
</dbReference>
<dbReference type="PANTHER" id="PTHR43792">
    <property type="entry name" value="GNAT FAMILY, PUTATIVE (AFU_ORTHOLOGUE AFUA_3G00765)-RELATED-RELATED"/>
    <property type="match status" value="1"/>
</dbReference>
<dbReference type="Proteomes" id="UP000231742">
    <property type="component" value="Unassembled WGS sequence"/>
</dbReference>
<sequence>MKPYDSLAPIATERLVLRRLTLSNNDIDDLHAQQSNPELTTYMLYDPRDRATVIEKIQEWTGNEVLAATNDYLQLAIDLLDAVPPKAVQSTAITDANGSAAATTTSASASPGATTEPPSERRTVMIGTLYFKLTNAEQSTAEIGWALHPNFQGKGYAREAASALLDVAFGEMELHRVTALLDPRNGDSIRLCEALGMRREAHFVEDLWFRGAWEDTYSYGILAREWASRSRR</sequence>
<accession>A0A2M9D5M6</accession>
<dbReference type="RefSeq" id="WP_100387727.1">
    <property type="nucleotide sequence ID" value="NZ_BMZU01000001.1"/>
</dbReference>
<reference evidence="3 4" key="1">
    <citation type="submission" date="2017-11" db="EMBL/GenBank/DDBJ databases">
        <title>Genomic Encyclopedia of Archaeal and Bacterial Type Strains, Phase II (KMG-II): From Individual Species to Whole Genera.</title>
        <authorList>
            <person name="Goeker M."/>
        </authorList>
    </citation>
    <scope>NUCLEOTIDE SEQUENCE [LARGE SCALE GENOMIC DNA]</scope>
    <source>
        <strain evidence="3 4">DSM 16400</strain>
    </source>
</reference>
<feature type="domain" description="N-acetyltransferase" evidence="2">
    <location>
        <begin position="40"/>
        <end position="224"/>
    </location>
</feature>
<protein>
    <submittedName>
        <fullName evidence="3">RimJ/RimL family protein N-acetyltransferase</fullName>
    </submittedName>
</protein>
<dbReference type="Pfam" id="PF13302">
    <property type="entry name" value="Acetyltransf_3"/>
    <property type="match status" value="1"/>
</dbReference>
<feature type="compositionally biased region" description="Low complexity" evidence="1">
    <location>
        <begin position="99"/>
        <end position="117"/>
    </location>
</feature>
<evidence type="ECO:0000259" key="2">
    <source>
        <dbReference type="PROSITE" id="PS51186"/>
    </source>
</evidence>